<name>A0A1L9RAQ4_ASPWE</name>
<dbReference type="AlphaFoldDB" id="A0A1L9RAQ4"/>
<organism evidence="1 2">
    <name type="scientific">Aspergillus wentii DTO 134E9</name>
    <dbReference type="NCBI Taxonomy" id="1073089"/>
    <lineage>
        <taxon>Eukaryota</taxon>
        <taxon>Fungi</taxon>
        <taxon>Dikarya</taxon>
        <taxon>Ascomycota</taxon>
        <taxon>Pezizomycotina</taxon>
        <taxon>Eurotiomycetes</taxon>
        <taxon>Eurotiomycetidae</taxon>
        <taxon>Eurotiales</taxon>
        <taxon>Aspergillaceae</taxon>
        <taxon>Aspergillus</taxon>
        <taxon>Aspergillus subgen. Cremei</taxon>
    </lineage>
</organism>
<dbReference type="PANTHER" id="PTHR37490:SF3">
    <property type="entry name" value="DUF3431 DOMAIN CONTAINING PROTEIN"/>
    <property type="match status" value="1"/>
</dbReference>
<dbReference type="GeneID" id="63754599"/>
<sequence length="408" mass="46901">MIFSRRTTPLVGIAFCLFFLYLVSNRTRQWRQVPQTLGLGDIVTPAGTWNISHSENESTNNRLTPQPNYIPGVPKPPGETYSKILVVPKIKDEDTDWMAREIPDWQHAVYVADDPSAPLHPPKNKGHEVMVYLSYIIDHYDEIPDIVAFMHSHQFAWHNDEIFGGDAADMLRRLNPARVVREGYMNLRCTWAPGCPDWMHPGALEENSEKQEETMLARSWGEIFPDVPIPDVLAQPCCAQFAVSRERILATPKSRYIFYRDWILRTELSDYISGRVWEYLWHFVFTGENIVCAKENVCYCDGYGLCFGGEDEYDAFRGLGFQKKDLEEELTNWHTNAQSIEVARIYGPISEKNRLNVPEPGRDTELENQINEKIQTLNDLVFNATQRGADPRNRALEAGRPWKEGDGF</sequence>
<protein>
    <submittedName>
        <fullName evidence="1">Uncharacterized protein</fullName>
    </submittedName>
</protein>
<gene>
    <name evidence="1" type="ORF">ASPWEDRAFT_645289</name>
</gene>
<dbReference type="Pfam" id="PF11913">
    <property type="entry name" value="DUF3431"/>
    <property type="match status" value="1"/>
</dbReference>
<evidence type="ECO:0000313" key="1">
    <source>
        <dbReference type="EMBL" id="OJJ32005.1"/>
    </source>
</evidence>
<accession>A0A1L9RAQ4</accession>
<proteinExistence type="predicted"/>
<dbReference type="Proteomes" id="UP000184383">
    <property type="component" value="Unassembled WGS sequence"/>
</dbReference>
<reference evidence="2" key="1">
    <citation type="journal article" date="2017" name="Genome Biol.">
        <title>Comparative genomics reveals high biological diversity and specific adaptations in the industrially and medically important fungal genus Aspergillus.</title>
        <authorList>
            <person name="de Vries R.P."/>
            <person name="Riley R."/>
            <person name="Wiebenga A."/>
            <person name="Aguilar-Osorio G."/>
            <person name="Amillis S."/>
            <person name="Uchima C.A."/>
            <person name="Anderluh G."/>
            <person name="Asadollahi M."/>
            <person name="Askin M."/>
            <person name="Barry K."/>
            <person name="Battaglia E."/>
            <person name="Bayram O."/>
            <person name="Benocci T."/>
            <person name="Braus-Stromeyer S.A."/>
            <person name="Caldana C."/>
            <person name="Canovas D."/>
            <person name="Cerqueira G.C."/>
            <person name="Chen F."/>
            <person name="Chen W."/>
            <person name="Choi C."/>
            <person name="Clum A."/>
            <person name="Dos Santos R.A."/>
            <person name="Damasio A.R."/>
            <person name="Diallinas G."/>
            <person name="Emri T."/>
            <person name="Fekete E."/>
            <person name="Flipphi M."/>
            <person name="Freyberg S."/>
            <person name="Gallo A."/>
            <person name="Gournas C."/>
            <person name="Habgood R."/>
            <person name="Hainaut M."/>
            <person name="Harispe M.L."/>
            <person name="Henrissat B."/>
            <person name="Hilden K.S."/>
            <person name="Hope R."/>
            <person name="Hossain A."/>
            <person name="Karabika E."/>
            <person name="Karaffa L."/>
            <person name="Karanyi Z."/>
            <person name="Krasevec N."/>
            <person name="Kuo A."/>
            <person name="Kusch H."/>
            <person name="LaButti K."/>
            <person name="Lagendijk E.L."/>
            <person name="Lapidus A."/>
            <person name="Levasseur A."/>
            <person name="Lindquist E."/>
            <person name="Lipzen A."/>
            <person name="Logrieco A.F."/>
            <person name="MacCabe A."/>
            <person name="Maekelae M.R."/>
            <person name="Malavazi I."/>
            <person name="Melin P."/>
            <person name="Meyer V."/>
            <person name="Mielnichuk N."/>
            <person name="Miskei M."/>
            <person name="Molnar A.P."/>
            <person name="Mule G."/>
            <person name="Ngan C.Y."/>
            <person name="Orejas M."/>
            <person name="Orosz E."/>
            <person name="Ouedraogo J.P."/>
            <person name="Overkamp K.M."/>
            <person name="Park H.-S."/>
            <person name="Perrone G."/>
            <person name="Piumi F."/>
            <person name="Punt P.J."/>
            <person name="Ram A.F."/>
            <person name="Ramon A."/>
            <person name="Rauscher S."/>
            <person name="Record E."/>
            <person name="Riano-Pachon D.M."/>
            <person name="Robert V."/>
            <person name="Roehrig J."/>
            <person name="Ruller R."/>
            <person name="Salamov A."/>
            <person name="Salih N.S."/>
            <person name="Samson R.A."/>
            <person name="Sandor E."/>
            <person name="Sanguinetti M."/>
            <person name="Schuetze T."/>
            <person name="Sepcic K."/>
            <person name="Shelest E."/>
            <person name="Sherlock G."/>
            <person name="Sophianopoulou V."/>
            <person name="Squina F.M."/>
            <person name="Sun H."/>
            <person name="Susca A."/>
            <person name="Todd R.B."/>
            <person name="Tsang A."/>
            <person name="Unkles S.E."/>
            <person name="van de Wiele N."/>
            <person name="van Rossen-Uffink D."/>
            <person name="Oliveira J.V."/>
            <person name="Vesth T.C."/>
            <person name="Visser J."/>
            <person name="Yu J.-H."/>
            <person name="Zhou M."/>
            <person name="Andersen M.R."/>
            <person name="Archer D.B."/>
            <person name="Baker S.E."/>
            <person name="Benoit I."/>
            <person name="Brakhage A.A."/>
            <person name="Braus G.H."/>
            <person name="Fischer R."/>
            <person name="Frisvad J.C."/>
            <person name="Goldman G.H."/>
            <person name="Houbraken J."/>
            <person name="Oakley B."/>
            <person name="Pocsi I."/>
            <person name="Scazzocchio C."/>
            <person name="Seiboth B."/>
            <person name="vanKuyk P.A."/>
            <person name="Wortman J."/>
            <person name="Dyer P.S."/>
            <person name="Grigoriev I.V."/>
        </authorList>
    </citation>
    <scope>NUCLEOTIDE SEQUENCE [LARGE SCALE GENOMIC DNA]</scope>
    <source>
        <strain evidence="2">DTO 134E9</strain>
    </source>
</reference>
<dbReference type="OrthoDB" id="426718at2759"/>
<dbReference type="InterPro" id="IPR021838">
    <property type="entry name" value="DUF3431"/>
</dbReference>
<dbReference type="STRING" id="1073089.A0A1L9RAQ4"/>
<dbReference type="PANTHER" id="PTHR37490">
    <property type="entry name" value="EXPRESSED PROTEIN"/>
    <property type="match status" value="1"/>
</dbReference>
<dbReference type="VEuPathDB" id="FungiDB:ASPWEDRAFT_645289"/>
<keyword evidence="2" id="KW-1185">Reference proteome</keyword>
<evidence type="ECO:0000313" key="2">
    <source>
        <dbReference type="Proteomes" id="UP000184383"/>
    </source>
</evidence>
<dbReference type="RefSeq" id="XP_040685682.1">
    <property type="nucleotide sequence ID" value="XM_040838751.1"/>
</dbReference>
<dbReference type="EMBL" id="KV878215">
    <property type="protein sequence ID" value="OJJ32005.1"/>
    <property type="molecule type" value="Genomic_DNA"/>
</dbReference>